<reference evidence="2 3" key="1">
    <citation type="journal article" date="2018" name="Front. Plant Sci.">
        <title>Red Clover (Trifolium pratense) and Zigzag Clover (T. medium) - A Picture of Genomic Similarities and Differences.</title>
        <authorList>
            <person name="Dluhosova J."/>
            <person name="Istvanek J."/>
            <person name="Nedelnik J."/>
            <person name="Repkova J."/>
        </authorList>
    </citation>
    <scope>NUCLEOTIDE SEQUENCE [LARGE SCALE GENOMIC DNA]</scope>
    <source>
        <strain evidence="3">cv. 10/8</strain>
        <tissue evidence="2">Leaf</tissue>
    </source>
</reference>
<evidence type="ECO:0000313" key="2">
    <source>
        <dbReference type="EMBL" id="MCI17353.1"/>
    </source>
</evidence>
<dbReference type="AlphaFoldDB" id="A0A392PYX5"/>
<proteinExistence type="predicted"/>
<sequence length="96" mass="10391">IAGLEEKLKTVEATAITEEEKAMDPDGAYAGFSRVDFVRTVLDWKGSVVEVSSGQFRNVVAQIKLLNPNVELNLSGLDEEKEVRDGQIASPPDSGN</sequence>
<feature type="non-terminal residue" evidence="2">
    <location>
        <position position="1"/>
    </location>
</feature>
<keyword evidence="3" id="KW-1185">Reference proteome</keyword>
<feature type="region of interest" description="Disordered" evidence="1">
    <location>
        <begin position="77"/>
        <end position="96"/>
    </location>
</feature>
<evidence type="ECO:0000256" key="1">
    <source>
        <dbReference type="SAM" id="MobiDB-lite"/>
    </source>
</evidence>
<comment type="caution">
    <text evidence="2">The sequence shown here is derived from an EMBL/GenBank/DDBJ whole genome shotgun (WGS) entry which is preliminary data.</text>
</comment>
<organism evidence="2 3">
    <name type="scientific">Trifolium medium</name>
    <dbReference type="NCBI Taxonomy" id="97028"/>
    <lineage>
        <taxon>Eukaryota</taxon>
        <taxon>Viridiplantae</taxon>
        <taxon>Streptophyta</taxon>
        <taxon>Embryophyta</taxon>
        <taxon>Tracheophyta</taxon>
        <taxon>Spermatophyta</taxon>
        <taxon>Magnoliopsida</taxon>
        <taxon>eudicotyledons</taxon>
        <taxon>Gunneridae</taxon>
        <taxon>Pentapetalae</taxon>
        <taxon>rosids</taxon>
        <taxon>fabids</taxon>
        <taxon>Fabales</taxon>
        <taxon>Fabaceae</taxon>
        <taxon>Papilionoideae</taxon>
        <taxon>50 kb inversion clade</taxon>
        <taxon>NPAAA clade</taxon>
        <taxon>Hologalegina</taxon>
        <taxon>IRL clade</taxon>
        <taxon>Trifolieae</taxon>
        <taxon>Trifolium</taxon>
    </lineage>
</organism>
<dbReference type="Proteomes" id="UP000265520">
    <property type="component" value="Unassembled WGS sequence"/>
</dbReference>
<protein>
    <submittedName>
        <fullName evidence="2">Uncharacterized protein</fullName>
    </submittedName>
</protein>
<accession>A0A392PYX5</accession>
<name>A0A392PYX5_9FABA</name>
<dbReference type="EMBL" id="LXQA010105089">
    <property type="protein sequence ID" value="MCI17353.1"/>
    <property type="molecule type" value="Genomic_DNA"/>
</dbReference>
<evidence type="ECO:0000313" key="3">
    <source>
        <dbReference type="Proteomes" id="UP000265520"/>
    </source>
</evidence>